<reference evidence="2 3" key="1">
    <citation type="journal article" date="2019" name="Int. J. Syst. Evol. Microbiol.">
        <title>The Global Catalogue of Microorganisms (GCM) 10K type strain sequencing project: providing services to taxonomists for standard genome sequencing and annotation.</title>
        <authorList>
            <consortium name="The Broad Institute Genomics Platform"/>
            <consortium name="The Broad Institute Genome Sequencing Center for Infectious Disease"/>
            <person name="Wu L."/>
            <person name="Ma J."/>
        </authorList>
    </citation>
    <scope>NUCLEOTIDE SEQUENCE [LARGE SCALE GENOMIC DNA]</scope>
    <source>
        <strain evidence="2 3">JCM 3380</strain>
    </source>
</reference>
<keyword evidence="3" id="KW-1185">Reference proteome</keyword>
<organism evidence="2 3">
    <name type="scientific">Saccharothrix mutabilis subsp. mutabilis</name>
    <dbReference type="NCBI Taxonomy" id="66855"/>
    <lineage>
        <taxon>Bacteria</taxon>
        <taxon>Bacillati</taxon>
        <taxon>Actinomycetota</taxon>
        <taxon>Actinomycetes</taxon>
        <taxon>Pseudonocardiales</taxon>
        <taxon>Pseudonocardiaceae</taxon>
        <taxon>Saccharothrix</taxon>
    </lineage>
</organism>
<evidence type="ECO:0000313" key="3">
    <source>
        <dbReference type="Proteomes" id="UP001500416"/>
    </source>
</evidence>
<dbReference type="Proteomes" id="UP001500416">
    <property type="component" value="Unassembled WGS sequence"/>
</dbReference>
<evidence type="ECO:0000256" key="1">
    <source>
        <dbReference type="SAM" id="MobiDB-lite"/>
    </source>
</evidence>
<comment type="caution">
    <text evidence="2">The sequence shown here is derived from an EMBL/GenBank/DDBJ whole genome shotgun (WGS) entry which is preliminary data.</text>
</comment>
<name>A0ABN0TNR7_9PSEU</name>
<evidence type="ECO:0000313" key="2">
    <source>
        <dbReference type="EMBL" id="GAA0226278.1"/>
    </source>
</evidence>
<proteinExistence type="predicted"/>
<feature type="compositionally biased region" description="Basic and acidic residues" evidence="1">
    <location>
        <begin position="30"/>
        <end position="46"/>
    </location>
</feature>
<gene>
    <name evidence="2" type="ORF">GCM10010492_25710</name>
</gene>
<dbReference type="EMBL" id="BAAABU010000004">
    <property type="protein sequence ID" value="GAA0226278.1"/>
    <property type="molecule type" value="Genomic_DNA"/>
</dbReference>
<accession>A0ABN0TNR7</accession>
<protein>
    <submittedName>
        <fullName evidence="2">Uncharacterized protein</fullName>
    </submittedName>
</protein>
<feature type="region of interest" description="Disordered" evidence="1">
    <location>
        <begin position="30"/>
        <end position="73"/>
    </location>
</feature>
<sequence length="73" mass="8502">MRLADHPDELVQPHLDGSIVEQLNKIRRMRPGEPDRLTPIHHDHGPHNSPKPNRMLDRVEPLQDNLLTHEPGW</sequence>